<dbReference type="EMBL" id="MU393684">
    <property type="protein sequence ID" value="KAI4858822.1"/>
    <property type="molecule type" value="Genomic_DNA"/>
</dbReference>
<gene>
    <name evidence="1" type="ORF">F4820DRAFT_441606</name>
</gene>
<organism evidence="1 2">
    <name type="scientific">Hypoxylon rubiginosum</name>
    <dbReference type="NCBI Taxonomy" id="110542"/>
    <lineage>
        <taxon>Eukaryota</taxon>
        <taxon>Fungi</taxon>
        <taxon>Dikarya</taxon>
        <taxon>Ascomycota</taxon>
        <taxon>Pezizomycotina</taxon>
        <taxon>Sordariomycetes</taxon>
        <taxon>Xylariomycetidae</taxon>
        <taxon>Xylariales</taxon>
        <taxon>Hypoxylaceae</taxon>
        <taxon>Hypoxylon</taxon>
    </lineage>
</organism>
<reference evidence="1 2" key="1">
    <citation type="journal article" date="2022" name="New Phytol.">
        <title>Ecological generalism drives hyperdiversity of secondary metabolite gene clusters in xylarialean endophytes.</title>
        <authorList>
            <person name="Franco M.E.E."/>
            <person name="Wisecaver J.H."/>
            <person name="Arnold A.E."/>
            <person name="Ju Y.M."/>
            <person name="Slot J.C."/>
            <person name="Ahrendt S."/>
            <person name="Moore L.P."/>
            <person name="Eastman K.E."/>
            <person name="Scott K."/>
            <person name="Konkel Z."/>
            <person name="Mondo S.J."/>
            <person name="Kuo A."/>
            <person name="Hayes R.D."/>
            <person name="Haridas S."/>
            <person name="Andreopoulos B."/>
            <person name="Riley R."/>
            <person name="LaButti K."/>
            <person name="Pangilinan J."/>
            <person name="Lipzen A."/>
            <person name="Amirebrahimi M."/>
            <person name="Yan J."/>
            <person name="Adam C."/>
            <person name="Keymanesh K."/>
            <person name="Ng V."/>
            <person name="Louie K."/>
            <person name="Northen T."/>
            <person name="Drula E."/>
            <person name="Henrissat B."/>
            <person name="Hsieh H.M."/>
            <person name="Youens-Clark K."/>
            <person name="Lutzoni F."/>
            <person name="Miadlikowska J."/>
            <person name="Eastwood D.C."/>
            <person name="Hamelin R.C."/>
            <person name="Grigoriev I.V."/>
            <person name="U'Ren J.M."/>
        </authorList>
    </citation>
    <scope>NUCLEOTIDE SEQUENCE [LARGE SCALE GENOMIC DNA]</scope>
    <source>
        <strain evidence="1 2">CBS 119005</strain>
    </source>
</reference>
<sequence>MSIVFNSKTTPSCFPSYVPFSSHCSQVAVDPIRKLPLLANIDSARAFDSMPSAKMPLEVSDVTITGFKVIDIRFPTSLDGVGSDAMHVGTNGSHPYIQLETNQPDLIGEGIAFSNGRGSELICMALEIFAKRVVGKTMHELTRNMGKTWRYMVSDSQYRWIGPEKSVTHLAVAGVLNGVWDLWGKILGKPVWQIVCDMSPEEIVRCIDFRYITDVVTPDECVAMLKKTEPGKEQRLREAYDNVAVPAYTTSPGWLAFSGDRMHEVLRETIAEGYKVFKFKVGTSIEADRARLSAVREVLGYDNEYQIMIDANQIWSVPEAIEYMKHLVEFKPVFIEEPTNPDDVLGHAAIRKALKPYGVGVATGEAAQNRITFKQLLQAEATDVAQIDAVRLGSVNECLAVMLMALKFNVPCVPHNGAMGLTELTSHLSTIDYVAISGRKSMLENADSHRENLRHPSKIANAHYVTPLSPGYSTGYTDEALEKYTYPNGKFWITDVGQQIIAQPTGGEL</sequence>
<comment type="caution">
    <text evidence="1">The sequence shown here is derived from an EMBL/GenBank/DDBJ whole genome shotgun (WGS) entry which is preliminary data.</text>
</comment>
<proteinExistence type="predicted"/>
<evidence type="ECO:0000313" key="1">
    <source>
        <dbReference type="EMBL" id="KAI4858822.1"/>
    </source>
</evidence>
<evidence type="ECO:0000313" key="2">
    <source>
        <dbReference type="Proteomes" id="UP001497700"/>
    </source>
</evidence>
<name>A0ACB9YI00_9PEZI</name>
<accession>A0ACB9YI00</accession>
<keyword evidence="2" id="KW-1185">Reference proteome</keyword>
<dbReference type="Proteomes" id="UP001497700">
    <property type="component" value="Unassembled WGS sequence"/>
</dbReference>
<protein>
    <submittedName>
        <fullName evidence="1">Enolase C-terminal domain-like protein</fullName>
    </submittedName>
</protein>